<comment type="caution">
    <text evidence="1">The sequence shown here is derived from an EMBL/GenBank/DDBJ whole genome shotgun (WGS) entry which is preliminary data.</text>
</comment>
<sequence length="113" mass="13154">MLEIETQNKAYMITVKVTYTVKSEFVETNKQNINKFLSDFKKLNPSEFSYNVYLQEDGITFLHFSTYKDEEIQKQILNIPSFKSFQEERDKSGLDDTHKVEILSLVGSSADLL</sequence>
<dbReference type="Proteomes" id="UP000556700">
    <property type="component" value="Unassembled WGS sequence"/>
</dbReference>
<protein>
    <recommendedName>
        <fullName evidence="3">ABM domain-containing protein</fullName>
    </recommendedName>
</protein>
<accession>A0A6V6YME8</accession>
<gene>
    <name evidence="1" type="ORF">FLACHUCJ7_00130</name>
</gene>
<dbReference type="InterPro" id="IPR011008">
    <property type="entry name" value="Dimeric_a/b-barrel"/>
</dbReference>
<reference evidence="1 2" key="1">
    <citation type="submission" date="2020-06" db="EMBL/GenBank/DDBJ databases">
        <authorList>
            <person name="Criscuolo A."/>
        </authorList>
    </citation>
    <scope>NUCLEOTIDE SEQUENCE [LARGE SCALE GENOMIC DNA]</scope>
    <source>
        <strain evidence="2">CIP 110025</strain>
    </source>
</reference>
<keyword evidence="2" id="KW-1185">Reference proteome</keyword>
<evidence type="ECO:0000313" key="1">
    <source>
        <dbReference type="EMBL" id="CAD0000605.1"/>
    </source>
</evidence>
<evidence type="ECO:0008006" key="3">
    <source>
        <dbReference type="Google" id="ProtNLM"/>
    </source>
</evidence>
<dbReference type="AlphaFoldDB" id="A0A6V6YME8"/>
<evidence type="ECO:0000313" key="2">
    <source>
        <dbReference type="Proteomes" id="UP000556700"/>
    </source>
</evidence>
<proteinExistence type="predicted"/>
<dbReference type="EMBL" id="CAIJDO010000050">
    <property type="protein sequence ID" value="CAD0000605.1"/>
    <property type="molecule type" value="Genomic_DNA"/>
</dbReference>
<name>A0A6V6YME8_9FLAO</name>
<organism evidence="1 2">
    <name type="scientific">Flavobacterium chungangense</name>
    <dbReference type="NCBI Taxonomy" id="554283"/>
    <lineage>
        <taxon>Bacteria</taxon>
        <taxon>Pseudomonadati</taxon>
        <taxon>Bacteroidota</taxon>
        <taxon>Flavobacteriia</taxon>
        <taxon>Flavobacteriales</taxon>
        <taxon>Flavobacteriaceae</taxon>
        <taxon>Flavobacterium</taxon>
    </lineage>
</organism>
<dbReference type="Gene3D" id="3.30.70.100">
    <property type="match status" value="1"/>
</dbReference>
<dbReference type="SUPFAM" id="SSF54909">
    <property type="entry name" value="Dimeric alpha+beta barrel"/>
    <property type="match status" value="1"/>
</dbReference>